<reference evidence="6 7" key="1">
    <citation type="submission" date="2015-01" db="EMBL/GenBank/DDBJ databases">
        <title>Genome sequence of Jeotgalibacillus alimentarius.</title>
        <authorList>
            <person name="Goh K.M."/>
            <person name="Chan K.-G."/>
            <person name="Yaakop A.S."/>
            <person name="Ee R."/>
            <person name="Gan H.M."/>
            <person name="Chan C.S."/>
        </authorList>
    </citation>
    <scope>NUCLEOTIDE SEQUENCE [LARGE SCALE GENOMIC DNA]</scope>
    <source>
        <strain evidence="6 7">YKJ-13</strain>
    </source>
</reference>
<organism evidence="6 7">
    <name type="scientific">Jeotgalibacillus alimentarius</name>
    <dbReference type="NCBI Taxonomy" id="135826"/>
    <lineage>
        <taxon>Bacteria</taxon>
        <taxon>Bacillati</taxon>
        <taxon>Bacillota</taxon>
        <taxon>Bacilli</taxon>
        <taxon>Bacillales</taxon>
        <taxon>Caryophanaceae</taxon>
        <taxon>Jeotgalibacillus</taxon>
    </lineage>
</organism>
<dbReference type="Pfam" id="PF00460">
    <property type="entry name" value="Flg_bb_rod"/>
    <property type="match status" value="1"/>
</dbReference>
<dbReference type="PATRIC" id="fig|135826.4.peg.2892"/>
<feature type="domain" description="Flagellar basal body rod protein N-terminal" evidence="3">
    <location>
        <begin position="5"/>
        <end position="35"/>
    </location>
</feature>
<comment type="subcellular location">
    <subcellularLocation>
        <location evidence="2">Bacterial flagellum basal body</location>
    </subcellularLocation>
</comment>
<comment type="caution">
    <text evidence="6">The sequence shown here is derived from an EMBL/GenBank/DDBJ whole genome shotgun (WGS) entry which is preliminary data.</text>
</comment>
<dbReference type="InterPro" id="IPR001444">
    <property type="entry name" value="Flag_bb_rod_N"/>
</dbReference>
<keyword evidence="6" id="KW-0969">Cilium</keyword>
<dbReference type="PANTHER" id="PTHR30435:SF19">
    <property type="entry name" value="FLAGELLAR BASAL-BODY ROD PROTEIN FLGG"/>
    <property type="match status" value="1"/>
</dbReference>
<dbReference type="GO" id="GO:0009425">
    <property type="term" value="C:bacterial-type flagellum basal body"/>
    <property type="evidence" value="ECO:0007669"/>
    <property type="project" value="UniProtKB-SubCell"/>
</dbReference>
<dbReference type="Pfam" id="PF22692">
    <property type="entry name" value="LlgE_F_G_D1"/>
    <property type="match status" value="1"/>
</dbReference>
<keyword evidence="6" id="KW-0966">Cell projection</keyword>
<protein>
    <submittedName>
        <fullName evidence="6">Flagellar basal body rod protein subunit C</fullName>
    </submittedName>
</protein>
<dbReference type="GO" id="GO:0071978">
    <property type="term" value="P:bacterial-type flagellum-dependent swarming motility"/>
    <property type="evidence" value="ECO:0007669"/>
    <property type="project" value="TreeGrafter"/>
</dbReference>
<evidence type="ECO:0000256" key="1">
    <source>
        <dbReference type="ARBA" id="ARBA00009677"/>
    </source>
</evidence>
<dbReference type="SUPFAM" id="SSF117143">
    <property type="entry name" value="Flagellar hook protein flgE"/>
    <property type="match status" value="1"/>
</dbReference>
<dbReference type="InterPro" id="IPR037925">
    <property type="entry name" value="FlgE/F/G-like"/>
</dbReference>
<sequence length="279" mass="30258">MFRGFYTVATGMLAQQRRTEMLTNNMSNVNTPGFKADQASMRAFPDMLLSSLSGSDVPTQNGMSSTRMTPVGGLNTGVYMQEAVPLFTQGDLRETGLSTDLAILQGDLPVNEETGVPGALFFTLENADGADRYTRNGNFALDADGFLTTPDGHYVLDENGARIELENDRFEVTDGGQLVQNGENVARIGLAYSDDPRALVKEGEGLFRAPEGTAYASAYDVADAGFSMVQGSLERSNVDSARTMTDLMTSYRSFEANQKVLQAYDRSMEKAVNEVGRVN</sequence>
<evidence type="ECO:0000256" key="2">
    <source>
        <dbReference type="RuleBase" id="RU362116"/>
    </source>
</evidence>
<evidence type="ECO:0000259" key="3">
    <source>
        <dbReference type="Pfam" id="PF00460"/>
    </source>
</evidence>
<dbReference type="STRING" id="135826.KP77_29100"/>
<keyword evidence="6" id="KW-0282">Flagellum</keyword>
<accession>A0A0C2RSF4</accession>
<feature type="domain" description="Flagellar basal-body/hook protein C-terminal" evidence="4">
    <location>
        <begin position="230"/>
        <end position="273"/>
    </location>
</feature>
<evidence type="ECO:0000313" key="6">
    <source>
        <dbReference type="EMBL" id="KIL44689.1"/>
    </source>
</evidence>
<keyword evidence="7" id="KW-1185">Reference proteome</keyword>
<feature type="domain" description="Flagellar hook protein FlgE/F/G-like D1" evidence="5">
    <location>
        <begin position="118"/>
        <end position="175"/>
    </location>
</feature>
<dbReference type="Pfam" id="PF06429">
    <property type="entry name" value="Flg_bbr_C"/>
    <property type="match status" value="1"/>
</dbReference>
<proteinExistence type="inferred from homology"/>
<dbReference type="EMBL" id="JXRQ01000027">
    <property type="protein sequence ID" value="KIL44689.1"/>
    <property type="molecule type" value="Genomic_DNA"/>
</dbReference>
<evidence type="ECO:0000259" key="5">
    <source>
        <dbReference type="Pfam" id="PF22692"/>
    </source>
</evidence>
<name>A0A0C2RSF4_9BACL</name>
<dbReference type="InterPro" id="IPR053967">
    <property type="entry name" value="LlgE_F_G-like_D1"/>
</dbReference>
<dbReference type="PANTHER" id="PTHR30435">
    <property type="entry name" value="FLAGELLAR PROTEIN"/>
    <property type="match status" value="1"/>
</dbReference>
<dbReference type="OrthoDB" id="9800375at2"/>
<gene>
    <name evidence="6" type="ORF">KP77_29100</name>
</gene>
<dbReference type="NCBIfam" id="TIGR03506">
    <property type="entry name" value="FlgEFG_subfam"/>
    <property type="match status" value="1"/>
</dbReference>
<dbReference type="Proteomes" id="UP000031950">
    <property type="component" value="Unassembled WGS sequence"/>
</dbReference>
<dbReference type="AlphaFoldDB" id="A0A0C2RSF4"/>
<evidence type="ECO:0000259" key="4">
    <source>
        <dbReference type="Pfam" id="PF06429"/>
    </source>
</evidence>
<keyword evidence="2" id="KW-0975">Bacterial flagellum</keyword>
<dbReference type="RefSeq" id="WP_041123437.1">
    <property type="nucleotide sequence ID" value="NZ_JXRQ01000027.1"/>
</dbReference>
<dbReference type="InterPro" id="IPR010930">
    <property type="entry name" value="Flg_bb/hook_C_dom"/>
</dbReference>
<dbReference type="InterPro" id="IPR019776">
    <property type="entry name" value="Flagellar_basal_body_rod_CS"/>
</dbReference>
<comment type="similarity">
    <text evidence="1 2">Belongs to the flagella basal body rod proteins family.</text>
</comment>
<dbReference type="InterPro" id="IPR020013">
    <property type="entry name" value="Flagellar_FlgE/F/G"/>
</dbReference>
<evidence type="ECO:0000313" key="7">
    <source>
        <dbReference type="Proteomes" id="UP000031950"/>
    </source>
</evidence>
<dbReference type="PROSITE" id="PS00588">
    <property type="entry name" value="FLAGELLA_BB_ROD"/>
    <property type="match status" value="1"/>
</dbReference>